<dbReference type="Proteomes" id="UP000238362">
    <property type="component" value="Unassembled WGS sequence"/>
</dbReference>
<dbReference type="PRINTS" id="PR00834">
    <property type="entry name" value="PROTEASES2C"/>
</dbReference>
<feature type="transmembrane region" description="Helical" evidence="2">
    <location>
        <begin position="29"/>
        <end position="52"/>
    </location>
</feature>
<keyword evidence="2" id="KW-0472">Membrane</keyword>
<keyword evidence="3" id="KW-0645">Protease</keyword>
<reference evidence="3 4" key="1">
    <citation type="submission" date="2018-03" db="EMBL/GenBank/DDBJ databases">
        <title>Genomic Encyclopedia of Type Strains, Phase III (KMG-III): the genomes of soil and plant-associated and newly described type strains.</title>
        <authorList>
            <person name="Whitman W."/>
        </authorList>
    </citation>
    <scope>NUCLEOTIDE SEQUENCE [LARGE SCALE GENOMIC DNA]</scope>
    <source>
        <strain evidence="3 4">CGMCC 4.7125</strain>
    </source>
</reference>
<feature type="region of interest" description="Disordered" evidence="1">
    <location>
        <begin position="210"/>
        <end position="229"/>
    </location>
</feature>
<sequence>MDSDEYTREQQPPAADPAGQAPPRRPRRVVVLASAAAVVAALAGGASGAALVTSVDRTGDSTVAIGSATARAASTSTDVGTVAEQVLPSVVQVNVRTAQGEAIGSGVVLTEDGRILTNAHVIDGATGDVTITLSDGTRYQAAVLGADATADIAVLQARDASGLAPARLGDSSSVRVGEQVVAVGSPGGLQNTVTSGIVSAVGRTLSEIGRQDEQPSPFGRPVSSDASAGPGYTAIQTDAAINHGNSGGPLVNRAGAVIGINSAIYSPSGSDSGNVGIGFAIPINDAKAIVAAIEARS</sequence>
<dbReference type="OrthoDB" id="9758917at2"/>
<keyword evidence="2" id="KW-0812">Transmembrane</keyword>
<dbReference type="InterPro" id="IPR009003">
    <property type="entry name" value="Peptidase_S1_PA"/>
</dbReference>
<protein>
    <submittedName>
        <fullName evidence="3">Putative serine protease PepD</fullName>
    </submittedName>
</protein>
<dbReference type="EMBL" id="PVNH01000003">
    <property type="protein sequence ID" value="PRX49416.1"/>
    <property type="molecule type" value="Genomic_DNA"/>
</dbReference>
<dbReference type="GO" id="GO:0006508">
    <property type="term" value="P:proteolysis"/>
    <property type="evidence" value="ECO:0007669"/>
    <property type="project" value="UniProtKB-KW"/>
</dbReference>
<keyword evidence="4" id="KW-1185">Reference proteome</keyword>
<evidence type="ECO:0000256" key="1">
    <source>
        <dbReference type="SAM" id="MobiDB-lite"/>
    </source>
</evidence>
<proteinExistence type="predicted"/>
<dbReference type="PANTHER" id="PTHR22939:SF129">
    <property type="entry name" value="SERINE PROTEASE HTRA2, MITOCHONDRIAL"/>
    <property type="match status" value="1"/>
</dbReference>
<dbReference type="PANTHER" id="PTHR22939">
    <property type="entry name" value="SERINE PROTEASE FAMILY S1C HTRA-RELATED"/>
    <property type="match status" value="1"/>
</dbReference>
<comment type="caution">
    <text evidence="3">The sequence shown here is derived from an EMBL/GenBank/DDBJ whole genome shotgun (WGS) entry which is preliminary data.</text>
</comment>
<feature type="compositionally biased region" description="Low complexity" evidence="1">
    <location>
        <begin position="10"/>
        <end position="22"/>
    </location>
</feature>
<dbReference type="RefSeq" id="WP_106178076.1">
    <property type="nucleotide sequence ID" value="NZ_PVNH01000003.1"/>
</dbReference>
<keyword evidence="3" id="KW-0378">Hydrolase</keyword>
<gene>
    <name evidence="3" type="ORF">B0I33_103453</name>
</gene>
<dbReference type="AlphaFoldDB" id="A0A2T0LZ62"/>
<organism evidence="3 4">
    <name type="scientific">Prauserella shujinwangii</name>
    <dbReference type="NCBI Taxonomy" id="1453103"/>
    <lineage>
        <taxon>Bacteria</taxon>
        <taxon>Bacillati</taxon>
        <taxon>Actinomycetota</taxon>
        <taxon>Actinomycetes</taxon>
        <taxon>Pseudonocardiales</taxon>
        <taxon>Pseudonocardiaceae</taxon>
        <taxon>Prauserella</taxon>
    </lineage>
</organism>
<evidence type="ECO:0000313" key="4">
    <source>
        <dbReference type="Proteomes" id="UP000238362"/>
    </source>
</evidence>
<dbReference type="InterPro" id="IPR001940">
    <property type="entry name" value="Peptidase_S1C"/>
</dbReference>
<keyword evidence="2" id="KW-1133">Transmembrane helix</keyword>
<dbReference type="GO" id="GO:0004252">
    <property type="term" value="F:serine-type endopeptidase activity"/>
    <property type="evidence" value="ECO:0007669"/>
    <property type="project" value="InterPro"/>
</dbReference>
<evidence type="ECO:0000313" key="3">
    <source>
        <dbReference type="EMBL" id="PRX49416.1"/>
    </source>
</evidence>
<feature type="region of interest" description="Disordered" evidence="1">
    <location>
        <begin position="1"/>
        <end position="26"/>
    </location>
</feature>
<dbReference type="Pfam" id="PF13365">
    <property type="entry name" value="Trypsin_2"/>
    <property type="match status" value="1"/>
</dbReference>
<dbReference type="SUPFAM" id="SSF50494">
    <property type="entry name" value="Trypsin-like serine proteases"/>
    <property type="match status" value="1"/>
</dbReference>
<name>A0A2T0LZ62_9PSEU</name>
<dbReference type="Gene3D" id="2.40.10.120">
    <property type="match status" value="1"/>
</dbReference>
<evidence type="ECO:0000256" key="2">
    <source>
        <dbReference type="SAM" id="Phobius"/>
    </source>
</evidence>
<accession>A0A2T0LZ62</accession>